<dbReference type="EMBL" id="QSJZ01000024">
    <property type="protein sequence ID" value="RHE18780.1"/>
    <property type="molecule type" value="Genomic_DNA"/>
</dbReference>
<protein>
    <submittedName>
        <fullName evidence="2">Uncharacterized protein</fullName>
    </submittedName>
</protein>
<name>A0A414IDY7_BACUN</name>
<comment type="caution">
    <text evidence="2">The sequence shown here is derived from an EMBL/GenBank/DDBJ whole genome shotgun (WGS) entry which is preliminary data.</text>
</comment>
<accession>A0A414IDY7</accession>
<sequence>MCTIGRTSVGTARKAHHRPDRTECTTRCEQDRTDYGSKRGRNSFLNTALAPIAQKSIVVDSYGSNGINVITQENYEFLRDSFFNYALLLKQEAVHTPGKSIGASIANLYDEMDKLVGEGMNVNIEQDNGRLYFNLWKCHKWGELTLYYFPMKFVESLNSTLRRISITFINKLMWANGISTILDEEDTDYIFMWLKEDDSQEEEEETVKRLELVRSYEKGKIGRLLKHVEKKSYYKDLPKALEKYTPQNDFERSIVGAMKKGLPFLNPEHGIMQYGYDAFYEEEPDFQPMRLDQQIRVVYDCDDMVSEYLVDYYNNNSQETYDIIPITTCALSPETDRLFIMDDYPERFFKWADECKHSINSPFHSKNVILL</sequence>
<evidence type="ECO:0000313" key="3">
    <source>
        <dbReference type="Proteomes" id="UP000283601"/>
    </source>
</evidence>
<reference evidence="2 3" key="1">
    <citation type="submission" date="2018-08" db="EMBL/GenBank/DDBJ databases">
        <title>A genome reference for cultivated species of the human gut microbiota.</title>
        <authorList>
            <person name="Zou Y."/>
            <person name="Xue W."/>
            <person name="Luo G."/>
        </authorList>
    </citation>
    <scope>NUCLEOTIDE SEQUENCE [LARGE SCALE GENOMIC DNA]</scope>
    <source>
        <strain evidence="2 3">AM29-12AC</strain>
    </source>
</reference>
<organism evidence="2 3">
    <name type="scientific">Bacteroides uniformis</name>
    <dbReference type="NCBI Taxonomy" id="820"/>
    <lineage>
        <taxon>Bacteria</taxon>
        <taxon>Pseudomonadati</taxon>
        <taxon>Bacteroidota</taxon>
        <taxon>Bacteroidia</taxon>
        <taxon>Bacteroidales</taxon>
        <taxon>Bacteroidaceae</taxon>
        <taxon>Bacteroides</taxon>
    </lineage>
</organism>
<evidence type="ECO:0000313" key="2">
    <source>
        <dbReference type="EMBL" id="RHE18780.1"/>
    </source>
</evidence>
<dbReference type="Proteomes" id="UP000283601">
    <property type="component" value="Unassembled WGS sequence"/>
</dbReference>
<feature type="region of interest" description="Disordered" evidence="1">
    <location>
        <begin position="1"/>
        <end position="20"/>
    </location>
</feature>
<dbReference type="AlphaFoldDB" id="A0A414IDY7"/>
<feature type="non-terminal residue" evidence="2">
    <location>
        <position position="371"/>
    </location>
</feature>
<gene>
    <name evidence="2" type="ORF">DW758_19395</name>
</gene>
<evidence type="ECO:0000256" key="1">
    <source>
        <dbReference type="SAM" id="MobiDB-lite"/>
    </source>
</evidence>
<proteinExistence type="predicted"/>
<feature type="compositionally biased region" description="Polar residues" evidence="1">
    <location>
        <begin position="1"/>
        <end position="10"/>
    </location>
</feature>